<sequence length="278" mass="32999">MLVFNENIKIDKLYTFFYFEFAKNYVFRGEKHDFWEAVYVDKGVLEVMADTRHYVLNNGQMIFHKPNEFHSLWANGEIAPNVIVFSFNCDSQAMKFFENKIIKLDIEQKNILQKFIKEARSCLQNQQLKAESPFGSNQLLKLYMEEFFIHCIRNQNVQKLKESIVTKNRMEKDIAVTIKDFLKEKVNDNICLKDVVAQMSLSATYLKDLFKKNYSISIMKYYRTLRIEKAKQLIRESSLTFTEIAERMNYTSIHYFSKQFKDCVGMTPTEYAKSLVHF</sequence>
<dbReference type="InterPro" id="IPR018062">
    <property type="entry name" value="HTH_AraC-typ_CS"/>
</dbReference>
<keyword evidence="3" id="KW-0804">Transcription</keyword>
<comment type="caution">
    <text evidence="5">The sequence shown here is derived from an EMBL/GenBank/DDBJ whole genome shotgun (WGS) entry which is preliminary data.</text>
</comment>
<name>A0A9W5YDY2_9FIRM</name>
<evidence type="ECO:0000313" key="6">
    <source>
        <dbReference type="Proteomes" id="UP001144256"/>
    </source>
</evidence>
<dbReference type="InterPro" id="IPR037923">
    <property type="entry name" value="HTH-like"/>
</dbReference>
<evidence type="ECO:0000256" key="2">
    <source>
        <dbReference type="ARBA" id="ARBA00023125"/>
    </source>
</evidence>
<dbReference type="Gene3D" id="2.60.120.10">
    <property type="entry name" value="Jelly Rolls"/>
    <property type="match status" value="1"/>
</dbReference>
<dbReference type="PROSITE" id="PS01124">
    <property type="entry name" value="HTH_ARAC_FAMILY_2"/>
    <property type="match status" value="1"/>
</dbReference>
<proteinExistence type="predicted"/>
<dbReference type="SUPFAM" id="SSF46689">
    <property type="entry name" value="Homeodomain-like"/>
    <property type="match status" value="1"/>
</dbReference>
<dbReference type="Pfam" id="PF02311">
    <property type="entry name" value="AraC_binding"/>
    <property type="match status" value="1"/>
</dbReference>
<evidence type="ECO:0000256" key="3">
    <source>
        <dbReference type="ARBA" id="ARBA00023163"/>
    </source>
</evidence>
<organism evidence="5 6">
    <name type="scientific">Vallitalea longa</name>
    <dbReference type="NCBI Taxonomy" id="2936439"/>
    <lineage>
        <taxon>Bacteria</taxon>
        <taxon>Bacillati</taxon>
        <taxon>Bacillota</taxon>
        <taxon>Clostridia</taxon>
        <taxon>Lachnospirales</taxon>
        <taxon>Vallitaleaceae</taxon>
        <taxon>Vallitalea</taxon>
    </lineage>
</organism>
<dbReference type="Gene3D" id="1.10.10.60">
    <property type="entry name" value="Homeodomain-like"/>
    <property type="match status" value="2"/>
</dbReference>
<dbReference type="InterPro" id="IPR018060">
    <property type="entry name" value="HTH_AraC"/>
</dbReference>
<dbReference type="GO" id="GO:0003700">
    <property type="term" value="F:DNA-binding transcription factor activity"/>
    <property type="evidence" value="ECO:0007669"/>
    <property type="project" value="InterPro"/>
</dbReference>
<dbReference type="RefSeq" id="WP_281817245.1">
    <property type="nucleotide sequence ID" value="NZ_BRLB01000011.1"/>
</dbReference>
<keyword evidence="1" id="KW-0805">Transcription regulation</keyword>
<protein>
    <recommendedName>
        <fullName evidence="4">HTH araC/xylS-type domain-containing protein</fullName>
    </recommendedName>
</protein>
<gene>
    <name evidence="5" type="ORF">SH1V18_32500</name>
</gene>
<dbReference type="Pfam" id="PF12833">
    <property type="entry name" value="HTH_18"/>
    <property type="match status" value="1"/>
</dbReference>
<dbReference type="GO" id="GO:0043565">
    <property type="term" value="F:sequence-specific DNA binding"/>
    <property type="evidence" value="ECO:0007669"/>
    <property type="project" value="InterPro"/>
</dbReference>
<keyword evidence="6" id="KW-1185">Reference proteome</keyword>
<evidence type="ECO:0000256" key="1">
    <source>
        <dbReference type="ARBA" id="ARBA00023015"/>
    </source>
</evidence>
<dbReference type="SMART" id="SM00342">
    <property type="entry name" value="HTH_ARAC"/>
    <property type="match status" value="1"/>
</dbReference>
<dbReference type="InterPro" id="IPR014710">
    <property type="entry name" value="RmlC-like_jellyroll"/>
</dbReference>
<accession>A0A9W5YDY2</accession>
<reference evidence="5" key="1">
    <citation type="submission" date="2022-06" db="EMBL/GenBank/DDBJ databases">
        <title>Vallitalea longa sp. nov., an anaerobic bacterium isolated from marine sediment.</title>
        <authorList>
            <person name="Hirano S."/>
            <person name="Terahara T."/>
            <person name="Mori K."/>
            <person name="Hamada M."/>
            <person name="Matsumoto R."/>
            <person name="Kobayashi T."/>
        </authorList>
    </citation>
    <scope>NUCLEOTIDE SEQUENCE</scope>
    <source>
        <strain evidence="5">SH18-1</strain>
    </source>
</reference>
<dbReference type="AlphaFoldDB" id="A0A9W5YDY2"/>
<keyword evidence="2" id="KW-0238">DNA-binding</keyword>
<dbReference type="InterPro" id="IPR003313">
    <property type="entry name" value="AraC-bd"/>
</dbReference>
<dbReference type="PROSITE" id="PS00041">
    <property type="entry name" value="HTH_ARAC_FAMILY_1"/>
    <property type="match status" value="1"/>
</dbReference>
<dbReference type="InterPro" id="IPR009057">
    <property type="entry name" value="Homeodomain-like_sf"/>
</dbReference>
<evidence type="ECO:0000313" key="5">
    <source>
        <dbReference type="EMBL" id="GKX30770.1"/>
    </source>
</evidence>
<dbReference type="SUPFAM" id="SSF51215">
    <property type="entry name" value="Regulatory protein AraC"/>
    <property type="match status" value="1"/>
</dbReference>
<evidence type="ECO:0000259" key="4">
    <source>
        <dbReference type="PROSITE" id="PS01124"/>
    </source>
</evidence>
<dbReference type="Proteomes" id="UP001144256">
    <property type="component" value="Unassembled WGS sequence"/>
</dbReference>
<dbReference type="EMBL" id="BRLB01000011">
    <property type="protein sequence ID" value="GKX30770.1"/>
    <property type="molecule type" value="Genomic_DNA"/>
</dbReference>
<dbReference type="PANTHER" id="PTHR43280:SF28">
    <property type="entry name" value="HTH-TYPE TRANSCRIPTIONAL ACTIVATOR RHAS"/>
    <property type="match status" value="1"/>
</dbReference>
<feature type="domain" description="HTH araC/xylS-type" evidence="4">
    <location>
        <begin position="176"/>
        <end position="274"/>
    </location>
</feature>
<dbReference type="PANTHER" id="PTHR43280">
    <property type="entry name" value="ARAC-FAMILY TRANSCRIPTIONAL REGULATOR"/>
    <property type="match status" value="1"/>
</dbReference>